<evidence type="ECO:0000256" key="4">
    <source>
        <dbReference type="ARBA" id="ARBA00022840"/>
    </source>
</evidence>
<dbReference type="InterPro" id="IPR011009">
    <property type="entry name" value="Kinase-like_dom_sf"/>
</dbReference>
<dbReference type="PANTHER" id="PTHR43289:SF6">
    <property type="entry name" value="SERINE_THREONINE-PROTEIN KINASE NEKL-3"/>
    <property type="match status" value="1"/>
</dbReference>
<dbReference type="CDD" id="cd14014">
    <property type="entry name" value="STKc_PknB_like"/>
    <property type="match status" value="1"/>
</dbReference>
<feature type="region of interest" description="Disordered" evidence="5">
    <location>
        <begin position="310"/>
        <end position="412"/>
    </location>
</feature>
<organism evidence="7 8">
    <name type="scientific">Chondromyces crocatus</name>
    <dbReference type="NCBI Taxonomy" id="52"/>
    <lineage>
        <taxon>Bacteria</taxon>
        <taxon>Pseudomonadati</taxon>
        <taxon>Myxococcota</taxon>
        <taxon>Polyangia</taxon>
        <taxon>Polyangiales</taxon>
        <taxon>Polyangiaceae</taxon>
        <taxon>Chondromyces</taxon>
    </lineage>
</organism>
<keyword evidence="3" id="KW-0418">Kinase</keyword>
<dbReference type="EMBL" id="CP012159">
    <property type="protein sequence ID" value="AKT39630.1"/>
    <property type="molecule type" value="Genomic_DNA"/>
</dbReference>
<feature type="compositionally biased region" description="Low complexity" evidence="5">
    <location>
        <begin position="389"/>
        <end position="405"/>
    </location>
</feature>
<dbReference type="KEGG" id="ccro:CMC5_037790"/>
<dbReference type="Proteomes" id="UP000067626">
    <property type="component" value="Chromosome"/>
</dbReference>
<dbReference type="AlphaFoldDB" id="A0A0K1EFJ3"/>
<dbReference type="RefSeq" id="WP_050431686.1">
    <property type="nucleotide sequence ID" value="NZ_CP012159.1"/>
</dbReference>
<feature type="compositionally biased region" description="Basic and acidic residues" evidence="5">
    <location>
        <begin position="347"/>
        <end position="357"/>
    </location>
</feature>
<feature type="domain" description="Protein kinase" evidence="6">
    <location>
        <begin position="30"/>
        <end position="310"/>
    </location>
</feature>
<evidence type="ECO:0000256" key="2">
    <source>
        <dbReference type="ARBA" id="ARBA00022741"/>
    </source>
</evidence>
<protein>
    <recommendedName>
        <fullName evidence="6">Protein kinase domain-containing protein</fullName>
    </recommendedName>
</protein>
<evidence type="ECO:0000256" key="5">
    <source>
        <dbReference type="SAM" id="MobiDB-lite"/>
    </source>
</evidence>
<keyword evidence="4" id="KW-0067">ATP-binding</keyword>
<feature type="compositionally biased region" description="Low complexity" evidence="5">
    <location>
        <begin position="452"/>
        <end position="472"/>
    </location>
</feature>
<keyword evidence="2" id="KW-0547">Nucleotide-binding</keyword>
<dbReference type="OrthoDB" id="5498166at2"/>
<proteinExistence type="predicted"/>
<dbReference type="GO" id="GO:0004674">
    <property type="term" value="F:protein serine/threonine kinase activity"/>
    <property type="evidence" value="ECO:0007669"/>
    <property type="project" value="TreeGrafter"/>
</dbReference>
<dbReference type="PROSITE" id="PS50011">
    <property type="entry name" value="PROTEIN_KINASE_DOM"/>
    <property type="match status" value="1"/>
</dbReference>
<accession>A0A0K1EFJ3</accession>
<sequence length="652" mass="70635">MSDPPPPGPASKPPPAAAAHSVGQVISDRYRLVELLARGGMGAVYKAEHLLLRKWVAVKLLHPHTRNLPEHVQRFEREAIAGAHLQHPNIATATDFGKLPDGSYFLVLEYVRGLPLRELMRSGPLPPVRAARIMRQIASALSGAHERGVIHRDLKPNNVMLDPAQGDLVKVVDFGLAKVPLERLDMTDRPTDGRPPHRSITQKNMVFGTVAYMAPEAGGGMDKVDERSDLYALGIILYEMLTGRHPFDATERFELFQAQCTTPPPPFSERAPQLEIPTELEAIVMRLLRKEPPQRFASAHELIDALEEAVPQLRPAPRTSSSPDLTDWKDLPPPSVPSVLVAPTSSRPDEGAARDFAQKLAPPPSERAPFRSSPVLTPPPLPVAPPLTSPTTPTLPTLPAQPSTSATWPGAGRKPRIPLPILAGAVVAVGAILAVVILRSSEDPGAPEIEPGTGASATLSPTAAPNAAPTPGQDRERLVNAYKHQEWASGEEPLMRILQSDPGSLRLPELKQAVPVLAAKILARDDARADQVIEALDKQLGSDGLDMLYEIVAQQLSARGVERALEVLRRPDNASRLSPPLQITLALRDTPCKKKPSLFERAAREGDERTYSVLEALASASCKTQGDRCCIRANPALLRTQKAIRARIGHKP</sequence>
<evidence type="ECO:0000256" key="1">
    <source>
        <dbReference type="ARBA" id="ARBA00022679"/>
    </source>
</evidence>
<evidence type="ECO:0000313" key="7">
    <source>
        <dbReference type="EMBL" id="AKT39630.1"/>
    </source>
</evidence>
<name>A0A0K1EFJ3_CHOCO</name>
<dbReference type="InterPro" id="IPR008271">
    <property type="entry name" value="Ser/Thr_kinase_AS"/>
</dbReference>
<feature type="compositionally biased region" description="Low complexity" evidence="5">
    <location>
        <begin position="337"/>
        <end position="346"/>
    </location>
</feature>
<gene>
    <name evidence="7" type="ORF">CMC5_037790</name>
</gene>
<keyword evidence="8" id="KW-1185">Reference proteome</keyword>
<dbReference type="InterPro" id="IPR000719">
    <property type="entry name" value="Prot_kinase_dom"/>
</dbReference>
<dbReference type="PANTHER" id="PTHR43289">
    <property type="entry name" value="MITOGEN-ACTIVATED PROTEIN KINASE KINASE KINASE 20-RELATED"/>
    <property type="match status" value="1"/>
</dbReference>
<dbReference type="GO" id="GO:0005524">
    <property type="term" value="F:ATP binding"/>
    <property type="evidence" value="ECO:0007669"/>
    <property type="project" value="UniProtKB-KW"/>
</dbReference>
<dbReference type="PROSITE" id="PS00108">
    <property type="entry name" value="PROTEIN_KINASE_ST"/>
    <property type="match status" value="1"/>
</dbReference>
<keyword evidence="1" id="KW-0808">Transferase</keyword>
<dbReference type="SMART" id="SM00220">
    <property type="entry name" value="S_TKc"/>
    <property type="match status" value="1"/>
</dbReference>
<dbReference type="Gene3D" id="1.10.510.10">
    <property type="entry name" value="Transferase(Phosphotransferase) domain 1"/>
    <property type="match status" value="1"/>
</dbReference>
<reference evidence="7 8" key="1">
    <citation type="submission" date="2015-07" db="EMBL/GenBank/DDBJ databases">
        <title>Genome analysis of myxobacterium Chondromyces crocatus Cm c5 reveals a high potential for natural compound synthesis and the genetic basis for the loss of fruiting body formation.</title>
        <authorList>
            <person name="Zaburannyi N."/>
            <person name="Bunk B."/>
            <person name="Maier J."/>
            <person name="Overmann J."/>
            <person name="Mueller R."/>
        </authorList>
    </citation>
    <scope>NUCLEOTIDE SEQUENCE [LARGE SCALE GENOMIC DNA]</scope>
    <source>
        <strain evidence="7 8">Cm c5</strain>
    </source>
</reference>
<evidence type="ECO:0000256" key="3">
    <source>
        <dbReference type="ARBA" id="ARBA00022777"/>
    </source>
</evidence>
<dbReference type="STRING" id="52.CMC5_037790"/>
<dbReference type="Gene3D" id="3.30.200.20">
    <property type="entry name" value="Phosphorylase Kinase, domain 1"/>
    <property type="match status" value="1"/>
</dbReference>
<dbReference type="SUPFAM" id="SSF56112">
    <property type="entry name" value="Protein kinase-like (PK-like)"/>
    <property type="match status" value="1"/>
</dbReference>
<dbReference type="Pfam" id="PF00069">
    <property type="entry name" value="Pkinase"/>
    <property type="match status" value="1"/>
</dbReference>
<evidence type="ECO:0000313" key="8">
    <source>
        <dbReference type="Proteomes" id="UP000067626"/>
    </source>
</evidence>
<feature type="compositionally biased region" description="Pro residues" evidence="5">
    <location>
        <begin position="376"/>
        <end position="388"/>
    </location>
</feature>
<feature type="region of interest" description="Disordered" evidence="5">
    <location>
        <begin position="444"/>
        <end position="473"/>
    </location>
</feature>
<evidence type="ECO:0000259" key="6">
    <source>
        <dbReference type="PROSITE" id="PS50011"/>
    </source>
</evidence>